<reference evidence="1" key="1">
    <citation type="submission" date="2021-02" db="EMBL/GenBank/DDBJ databases">
        <authorList>
            <person name="Nowell W R."/>
        </authorList>
    </citation>
    <scope>NUCLEOTIDE SEQUENCE</scope>
</reference>
<name>A0A819HVR5_9BILA</name>
<dbReference type="Proteomes" id="UP000663874">
    <property type="component" value="Unassembled WGS sequence"/>
</dbReference>
<evidence type="ECO:0000313" key="1">
    <source>
        <dbReference type="EMBL" id="CAF3902216.1"/>
    </source>
</evidence>
<organism evidence="1 2">
    <name type="scientific">Rotaria sordida</name>
    <dbReference type="NCBI Taxonomy" id="392033"/>
    <lineage>
        <taxon>Eukaryota</taxon>
        <taxon>Metazoa</taxon>
        <taxon>Spiralia</taxon>
        <taxon>Gnathifera</taxon>
        <taxon>Rotifera</taxon>
        <taxon>Eurotatoria</taxon>
        <taxon>Bdelloidea</taxon>
        <taxon>Philodinida</taxon>
        <taxon>Philodinidae</taxon>
        <taxon>Rotaria</taxon>
    </lineage>
</organism>
<sequence length="93" mass="9447">IFAPAAAAAAAALATKWCNPTRCCTGAAGCAPFSSCAFSFPEYRSCAYGTAPSSLCLCDYLDDGSCSGTCRFCDVGTCAPVTPATTPAPIIEW</sequence>
<evidence type="ECO:0000313" key="2">
    <source>
        <dbReference type="Proteomes" id="UP000663874"/>
    </source>
</evidence>
<feature type="non-terminal residue" evidence="1">
    <location>
        <position position="1"/>
    </location>
</feature>
<dbReference type="AlphaFoldDB" id="A0A819HVR5"/>
<comment type="caution">
    <text evidence="1">The sequence shown here is derived from an EMBL/GenBank/DDBJ whole genome shotgun (WGS) entry which is preliminary data.</text>
</comment>
<dbReference type="EMBL" id="CAJOBE010003817">
    <property type="protein sequence ID" value="CAF3902216.1"/>
    <property type="molecule type" value="Genomic_DNA"/>
</dbReference>
<protein>
    <submittedName>
        <fullName evidence="1">Uncharacterized protein</fullName>
    </submittedName>
</protein>
<accession>A0A819HVR5</accession>
<gene>
    <name evidence="1" type="ORF">FNK824_LOCUS20637</name>
</gene>
<proteinExistence type="predicted"/>